<evidence type="ECO:0000313" key="2">
    <source>
        <dbReference type="Proteomes" id="UP000316008"/>
    </source>
</evidence>
<organism evidence="1 2">
    <name type="scientific">Fluviicola chungangensis</name>
    <dbReference type="NCBI Taxonomy" id="2597671"/>
    <lineage>
        <taxon>Bacteria</taxon>
        <taxon>Pseudomonadati</taxon>
        <taxon>Bacteroidota</taxon>
        <taxon>Flavobacteriia</taxon>
        <taxon>Flavobacteriales</taxon>
        <taxon>Crocinitomicaceae</taxon>
        <taxon>Fluviicola</taxon>
    </lineage>
</organism>
<dbReference type="RefSeq" id="WP_144334093.1">
    <property type="nucleotide sequence ID" value="NZ_VLPL01000008.1"/>
</dbReference>
<dbReference type="Proteomes" id="UP000316008">
    <property type="component" value="Unassembled WGS sequence"/>
</dbReference>
<proteinExistence type="predicted"/>
<accession>A0A556MN74</accession>
<dbReference type="EMBL" id="VLPL01000008">
    <property type="protein sequence ID" value="TSJ41282.1"/>
    <property type="molecule type" value="Genomic_DNA"/>
</dbReference>
<protein>
    <submittedName>
        <fullName evidence="1">Uncharacterized protein</fullName>
    </submittedName>
</protein>
<dbReference type="OrthoDB" id="1453359at2"/>
<reference evidence="1 2" key="1">
    <citation type="submission" date="2019-07" db="EMBL/GenBank/DDBJ databases">
        <authorList>
            <person name="Huq M.A."/>
        </authorList>
    </citation>
    <scope>NUCLEOTIDE SEQUENCE [LARGE SCALE GENOMIC DNA]</scope>
    <source>
        <strain evidence="1 2">MAH-3</strain>
    </source>
</reference>
<gene>
    <name evidence="1" type="ORF">FO442_15335</name>
</gene>
<comment type="caution">
    <text evidence="1">The sequence shown here is derived from an EMBL/GenBank/DDBJ whole genome shotgun (WGS) entry which is preliminary data.</text>
</comment>
<name>A0A556MN74_9FLAO</name>
<dbReference type="AlphaFoldDB" id="A0A556MN74"/>
<evidence type="ECO:0000313" key="1">
    <source>
        <dbReference type="EMBL" id="TSJ41282.1"/>
    </source>
</evidence>
<sequence length="340" mass="39499">MADAEDRYTVQDMIRIMDEVKKNPEGHKYPSELIERFRKYEEKLNAIPISPAFAMAGGINRAIEQMYRRNPFVEISQNSPHAKWARQIDYIDSMFRTNSIFEKVFAESAWAKHARQIDEIAKNIPIAMGAFYESLSLLSEQGWYVSPRPFDDISINKIPYYLKAENAIEFEEMIVDEIEKALPELISDCQESFPNRADIFDEIHRLYKNSFFRSVVTMCYTQADGISNDIFQVGFFDKDRNEEYKLKSYLRLRQLNFNYSPGIIKQLDIPTNEITANSQSGHLQETEKKARSFNRHLVLHGHSLEYGTKLNAIRAICVLDFLQYLTKAVDITEISPNITS</sequence>
<keyword evidence="2" id="KW-1185">Reference proteome</keyword>